<dbReference type="EMBL" id="CACTIH010009078">
    <property type="protein sequence ID" value="CAA3022869.1"/>
    <property type="molecule type" value="Genomic_DNA"/>
</dbReference>
<evidence type="ECO:0000256" key="5">
    <source>
        <dbReference type="ARBA" id="ARBA00023242"/>
    </source>
</evidence>
<reference evidence="7 8" key="1">
    <citation type="submission" date="2019-12" db="EMBL/GenBank/DDBJ databases">
        <authorList>
            <person name="Alioto T."/>
            <person name="Alioto T."/>
            <person name="Gomez Garrido J."/>
        </authorList>
    </citation>
    <scope>NUCLEOTIDE SEQUENCE [LARGE SCALE GENOMIC DNA]</scope>
</reference>
<dbReference type="CDD" id="cd10017">
    <property type="entry name" value="B3_DNA"/>
    <property type="match status" value="2"/>
</dbReference>
<feature type="domain" description="TF-B3" evidence="6">
    <location>
        <begin position="446"/>
        <end position="508"/>
    </location>
</feature>
<organism evidence="7 8">
    <name type="scientific">Olea europaea subsp. europaea</name>
    <dbReference type="NCBI Taxonomy" id="158383"/>
    <lineage>
        <taxon>Eukaryota</taxon>
        <taxon>Viridiplantae</taxon>
        <taxon>Streptophyta</taxon>
        <taxon>Embryophyta</taxon>
        <taxon>Tracheophyta</taxon>
        <taxon>Spermatophyta</taxon>
        <taxon>Magnoliopsida</taxon>
        <taxon>eudicotyledons</taxon>
        <taxon>Gunneridae</taxon>
        <taxon>Pentapetalae</taxon>
        <taxon>asterids</taxon>
        <taxon>lamiids</taxon>
        <taxon>Lamiales</taxon>
        <taxon>Oleaceae</taxon>
        <taxon>Oleeae</taxon>
        <taxon>Olea</taxon>
    </lineage>
</organism>
<evidence type="ECO:0000313" key="8">
    <source>
        <dbReference type="Proteomes" id="UP000594638"/>
    </source>
</evidence>
<dbReference type="GO" id="GO:0003677">
    <property type="term" value="F:DNA binding"/>
    <property type="evidence" value="ECO:0007669"/>
    <property type="project" value="UniProtKB-KW"/>
</dbReference>
<dbReference type="Proteomes" id="UP000594638">
    <property type="component" value="Unassembled WGS sequence"/>
</dbReference>
<dbReference type="GO" id="GO:0005634">
    <property type="term" value="C:nucleus"/>
    <property type="evidence" value="ECO:0007669"/>
    <property type="project" value="UniProtKB-SubCell"/>
</dbReference>
<dbReference type="InterPro" id="IPR003340">
    <property type="entry name" value="B3_DNA-bd"/>
</dbReference>
<keyword evidence="8" id="KW-1185">Reference proteome</keyword>
<sequence>MVRNGSNIKACHECTQNCVLMHQKQNSPSPIVSRFFKIMMGDDYSEVLFLPPSFVRRVRFSIGQQTHLEDSTGQQWPVMISNIDGSLALQKGWHEFSLDHHLEVGQMLVFSYIKDCHFVVQIFGTSASERYNFYCRRGRLKKRSRVGKEKVVEEEPIQTVEKSLIVKPWSSTSVQYVESLQMETIASDSGCDFDRHQFIPEDIIMDDTALMLNKNAGHNPGEDRSHLCDLSSFEIGKNESNADNSKKSLGGEIVLDNSQIRKLTESETNDIQMAENRKYHINGQFDGVLSPAEPAKNAKMIMGSSSLLSNFQNDRKNEVLDEKVPSIGCSKLSERQCAAMPTYRSGSFSIPMLKDPSGGRTVSVKEELVEKLHQTSIGKSPNRATDFAQMHLQTVKDSCSIVKSEPGVFVPASPFLAEVKSQAFLELPKILPPVEGKMAGGQGQVVYLRDSARRLWPVLYTATSVIPAFVDGWKRFCEENFIHLGDVCIIKPENSFSGVYRVDVIKQPSC</sequence>
<dbReference type="Gramene" id="OE9A047922T2">
    <property type="protein sequence ID" value="OE9A047922C2"/>
    <property type="gene ID" value="OE9A047922"/>
</dbReference>
<name>A0A8S0UYE5_OLEEU</name>
<evidence type="ECO:0000259" key="6">
    <source>
        <dbReference type="PROSITE" id="PS50863"/>
    </source>
</evidence>
<dbReference type="SUPFAM" id="SSF101936">
    <property type="entry name" value="DNA-binding pseudobarrel domain"/>
    <property type="match status" value="2"/>
</dbReference>
<dbReference type="Gene3D" id="2.40.330.10">
    <property type="entry name" value="DNA-binding pseudobarrel domain"/>
    <property type="match status" value="2"/>
</dbReference>
<dbReference type="OrthoDB" id="897584at2759"/>
<keyword evidence="2" id="KW-0805">Transcription regulation</keyword>
<dbReference type="Pfam" id="PF02362">
    <property type="entry name" value="B3"/>
    <property type="match status" value="1"/>
</dbReference>
<accession>A0A8S0UYE5</accession>
<comment type="subcellular location">
    <subcellularLocation>
        <location evidence="1">Nucleus</location>
    </subcellularLocation>
</comment>
<evidence type="ECO:0000256" key="1">
    <source>
        <dbReference type="ARBA" id="ARBA00004123"/>
    </source>
</evidence>
<keyword evidence="4" id="KW-0804">Transcription</keyword>
<feature type="domain" description="TF-B3" evidence="6">
    <location>
        <begin position="33"/>
        <end position="126"/>
    </location>
</feature>
<evidence type="ECO:0000313" key="7">
    <source>
        <dbReference type="EMBL" id="CAA3022869.1"/>
    </source>
</evidence>
<dbReference type="SMART" id="SM01019">
    <property type="entry name" value="B3"/>
    <property type="match status" value="2"/>
</dbReference>
<dbReference type="PROSITE" id="PS50863">
    <property type="entry name" value="B3"/>
    <property type="match status" value="2"/>
</dbReference>
<evidence type="ECO:0000256" key="4">
    <source>
        <dbReference type="ARBA" id="ARBA00023163"/>
    </source>
</evidence>
<dbReference type="PANTHER" id="PTHR31920">
    <property type="entry name" value="B3 DOMAIN-CONTAINING"/>
    <property type="match status" value="1"/>
</dbReference>
<evidence type="ECO:0000256" key="3">
    <source>
        <dbReference type="ARBA" id="ARBA00023125"/>
    </source>
</evidence>
<dbReference type="PANTHER" id="PTHR31920:SF132">
    <property type="entry name" value="TF-B3 DOMAIN-CONTAINING PROTEIN"/>
    <property type="match status" value="1"/>
</dbReference>
<gene>
    <name evidence="7" type="ORF">OLEA9_A047922</name>
</gene>
<proteinExistence type="predicted"/>
<comment type="caution">
    <text evidence="7">The sequence shown here is derived from an EMBL/GenBank/DDBJ whole genome shotgun (WGS) entry which is preliminary data.</text>
</comment>
<dbReference type="InterPro" id="IPR050655">
    <property type="entry name" value="Plant_B3_domain"/>
</dbReference>
<protein>
    <submittedName>
        <fullName evidence="7">B3 domain-containing Os02g0598200-like</fullName>
    </submittedName>
</protein>
<dbReference type="AlphaFoldDB" id="A0A8S0UYE5"/>
<keyword evidence="3" id="KW-0238">DNA-binding</keyword>
<keyword evidence="5" id="KW-0539">Nucleus</keyword>
<dbReference type="InterPro" id="IPR015300">
    <property type="entry name" value="DNA-bd_pseudobarrel_sf"/>
</dbReference>
<evidence type="ECO:0000256" key="2">
    <source>
        <dbReference type="ARBA" id="ARBA00023015"/>
    </source>
</evidence>